<sequence length="121" mass="13470">MYGLGARSVCLQTLSLQMRSHRYYTANTSKKAVIAAKHPFEAELQAAKVYSWCACGHSKKQPFCDGSHRSIPSAPTPLTFKLQEAKKVWLCGCKHSKSPPYCDGTHKESWIQQADILTSPL</sequence>
<organism evidence="7 8">
    <name type="scientific">Chiloscyllium punctatum</name>
    <name type="common">Brownbanded bambooshark</name>
    <name type="synonym">Hemiscyllium punctatum</name>
    <dbReference type="NCBI Taxonomy" id="137246"/>
    <lineage>
        <taxon>Eukaryota</taxon>
        <taxon>Metazoa</taxon>
        <taxon>Chordata</taxon>
        <taxon>Craniata</taxon>
        <taxon>Vertebrata</taxon>
        <taxon>Chondrichthyes</taxon>
        <taxon>Elasmobranchii</taxon>
        <taxon>Galeomorphii</taxon>
        <taxon>Galeoidea</taxon>
        <taxon>Orectolobiformes</taxon>
        <taxon>Hemiscylliidae</taxon>
        <taxon>Chiloscyllium</taxon>
    </lineage>
</organism>
<dbReference type="PANTHER" id="PTHR46491">
    <property type="entry name" value="CDGSH IRON SULFUR DOMAIN PROTEIN HOMOLOG"/>
    <property type="match status" value="1"/>
</dbReference>
<dbReference type="OMA" id="CRLFFSQ"/>
<dbReference type="SMART" id="SM00704">
    <property type="entry name" value="ZnF_CDGSH"/>
    <property type="match status" value="2"/>
</dbReference>
<evidence type="ECO:0000313" key="8">
    <source>
        <dbReference type="Proteomes" id="UP000287033"/>
    </source>
</evidence>
<gene>
    <name evidence="7" type="ORF">chiPu_0015257</name>
</gene>
<dbReference type="AlphaFoldDB" id="A0A401T271"/>
<dbReference type="STRING" id="137246.A0A401T271"/>
<protein>
    <recommendedName>
        <fullName evidence="6">Iron-binding zinc finger CDGSH type domain-containing protein</fullName>
    </recommendedName>
</protein>
<comment type="caution">
    <text evidence="7">The sequence shown here is derived from an EMBL/GenBank/DDBJ whole genome shotgun (WGS) entry which is preliminary data.</text>
</comment>
<evidence type="ECO:0000256" key="5">
    <source>
        <dbReference type="ARBA" id="ARBA00034078"/>
    </source>
</evidence>
<evidence type="ECO:0000259" key="6">
    <source>
        <dbReference type="SMART" id="SM00704"/>
    </source>
</evidence>
<reference evidence="7 8" key="1">
    <citation type="journal article" date="2018" name="Nat. Ecol. Evol.">
        <title>Shark genomes provide insights into elasmobranch evolution and the origin of vertebrates.</title>
        <authorList>
            <person name="Hara Y"/>
            <person name="Yamaguchi K"/>
            <person name="Onimaru K"/>
            <person name="Kadota M"/>
            <person name="Koyanagi M"/>
            <person name="Keeley SD"/>
            <person name="Tatsumi K"/>
            <person name="Tanaka K"/>
            <person name="Motone F"/>
            <person name="Kageyama Y"/>
            <person name="Nozu R"/>
            <person name="Adachi N"/>
            <person name="Nishimura O"/>
            <person name="Nakagawa R"/>
            <person name="Tanegashima C"/>
            <person name="Kiyatake I"/>
            <person name="Matsumoto R"/>
            <person name="Murakumo K"/>
            <person name="Nishida K"/>
            <person name="Terakita A"/>
            <person name="Kuratani S"/>
            <person name="Sato K"/>
            <person name="Hyodo S Kuraku.S."/>
        </authorList>
    </citation>
    <scope>NUCLEOTIDE SEQUENCE [LARGE SCALE GENOMIC DNA]</scope>
</reference>
<dbReference type="Proteomes" id="UP000287033">
    <property type="component" value="Unassembled WGS sequence"/>
</dbReference>
<dbReference type="InterPro" id="IPR042216">
    <property type="entry name" value="MitoNEET_CISD"/>
</dbReference>
<dbReference type="Pfam" id="PF09360">
    <property type="entry name" value="zf-CDGSH"/>
    <property type="match status" value="2"/>
</dbReference>
<keyword evidence="2" id="KW-0479">Metal-binding</keyword>
<feature type="domain" description="Iron-binding zinc finger CDGSH type" evidence="6">
    <location>
        <begin position="75"/>
        <end position="112"/>
    </location>
</feature>
<proteinExistence type="predicted"/>
<evidence type="ECO:0000256" key="1">
    <source>
        <dbReference type="ARBA" id="ARBA00022714"/>
    </source>
</evidence>
<evidence type="ECO:0000256" key="2">
    <source>
        <dbReference type="ARBA" id="ARBA00022723"/>
    </source>
</evidence>
<dbReference type="OrthoDB" id="15717at2759"/>
<dbReference type="GO" id="GO:0046872">
    <property type="term" value="F:metal ion binding"/>
    <property type="evidence" value="ECO:0007669"/>
    <property type="project" value="UniProtKB-KW"/>
</dbReference>
<accession>A0A401T271</accession>
<keyword evidence="4" id="KW-0411">Iron-sulfur</keyword>
<dbReference type="EMBL" id="BEZZ01000879">
    <property type="protein sequence ID" value="GCC36759.1"/>
    <property type="molecule type" value="Genomic_DNA"/>
</dbReference>
<name>A0A401T271_CHIPU</name>
<keyword evidence="3" id="KW-0408">Iron</keyword>
<evidence type="ECO:0000256" key="4">
    <source>
        <dbReference type="ARBA" id="ARBA00023014"/>
    </source>
</evidence>
<evidence type="ECO:0000256" key="3">
    <source>
        <dbReference type="ARBA" id="ARBA00023004"/>
    </source>
</evidence>
<dbReference type="InterPro" id="IPR018967">
    <property type="entry name" value="FeS-contain_CDGSH-typ"/>
</dbReference>
<dbReference type="GO" id="GO:0005739">
    <property type="term" value="C:mitochondrion"/>
    <property type="evidence" value="ECO:0007669"/>
    <property type="project" value="TreeGrafter"/>
</dbReference>
<keyword evidence="8" id="KW-1185">Reference proteome</keyword>
<dbReference type="PANTHER" id="PTHR46491:SF3">
    <property type="entry name" value="CDGSH IRON-SULFUR DOMAIN-CONTAINING PROTEIN 3, MITOCHONDRIAL"/>
    <property type="match status" value="1"/>
</dbReference>
<dbReference type="InterPro" id="IPR052950">
    <property type="entry name" value="CISD"/>
</dbReference>
<evidence type="ECO:0000313" key="7">
    <source>
        <dbReference type="EMBL" id="GCC36759.1"/>
    </source>
</evidence>
<dbReference type="Gene3D" id="3.40.5.90">
    <property type="entry name" value="CDGSH iron-sulfur domain, mitoNEET-type"/>
    <property type="match status" value="2"/>
</dbReference>
<feature type="domain" description="Iron-binding zinc finger CDGSH type" evidence="6">
    <location>
        <begin position="37"/>
        <end position="74"/>
    </location>
</feature>
<dbReference type="GO" id="GO:0051537">
    <property type="term" value="F:2 iron, 2 sulfur cluster binding"/>
    <property type="evidence" value="ECO:0007669"/>
    <property type="project" value="UniProtKB-KW"/>
</dbReference>
<keyword evidence="1" id="KW-0001">2Fe-2S</keyword>
<comment type="cofactor">
    <cofactor evidence="5">
        <name>[2Fe-2S] cluster</name>
        <dbReference type="ChEBI" id="CHEBI:190135"/>
    </cofactor>
</comment>